<dbReference type="SUPFAM" id="SSF46894">
    <property type="entry name" value="C-terminal effector domain of the bipartite response regulators"/>
    <property type="match status" value="1"/>
</dbReference>
<dbReference type="Proteomes" id="UP000536720">
    <property type="component" value="Unassembled WGS sequence"/>
</dbReference>
<reference evidence="5 6" key="1">
    <citation type="journal article" date="2020" name="Front. Plant Sci.">
        <title>Isolation of Rhizosphere Bacteria That Improve Quality and Water Stress Tolerance in Greenhouse Ornamentals.</title>
        <authorList>
            <person name="Nordstedt N.P."/>
            <person name="Jones M.L."/>
        </authorList>
    </citation>
    <scope>NUCLEOTIDE SEQUENCE [LARGE SCALE GENOMIC DNA]</scope>
    <source>
        <strain evidence="5 6">C7D2</strain>
    </source>
</reference>
<dbReference type="InterPro" id="IPR036388">
    <property type="entry name" value="WH-like_DNA-bd_sf"/>
</dbReference>
<dbReference type="SMART" id="SM00421">
    <property type="entry name" value="HTH_LUXR"/>
    <property type="match status" value="1"/>
</dbReference>
<dbReference type="PROSITE" id="PS50043">
    <property type="entry name" value="HTH_LUXR_2"/>
    <property type="match status" value="1"/>
</dbReference>
<evidence type="ECO:0000256" key="3">
    <source>
        <dbReference type="ARBA" id="ARBA00023163"/>
    </source>
</evidence>
<dbReference type="CDD" id="cd06170">
    <property type="entry name" value="LuxR_C_like"/>
    <property type="match status" value="1"/>
</dbReference>
<organism evidence="5 6">
    <name type="scientific">Pseudomonas corrugata</name>
    <dbReference type="NCBI Taxonomy" id="47879"/>
    <lineage>
        <taxon>Bacteria</taxon>
        <taxon>Pseudomonadati</taxon>
        <taxon>Pseudomonadota</taxon>
        <taxon>Gammaproteobacteria</taxon>
        <taxon>Pseudomonadales</taxon>
        <taxon>Pseudomonadaceae</taxon>
        <taxon>Pseudomonas</taxon>
    </lineage>
</organism>
<dbReference type="PRINTS" id="PR00038">
    <property type="entry name" value="HTHLUXR"/>
</dbReference>
<dbReference type="Gene3D" id="3.30.450.80">
    <property type="entry name" value="Transcription factor LuxR-like, autoinducer-binding domain"/>
    <property type="match status" value="1"/>
</dbReference>
<dbReference type="EMBL" id="JABFMR010000032">
    <property type="protein sequence ID" value="NUT89540.1"/>
    <property type="molecule type" value="Genomic_DNA"/>
</dbReference>
<keyword evidence="3" id="KW-0804">Transcription</keyword>
<feature type="domain" description="HTH luxR-type" evidence="4">
    <location>
        <begin position="175"/>
        <end position="240"/>
    </location>
</feature>
<evidence type="ECO:0000256" key="1">
    <source>
        <dbReference type="ARBA" id="ARBA00023015"/>
    </source>
</evidence>
<evidence type="ECO:0000256" key="2">
    <source>
        <dbReference type="ARBA" id="ARBA00023125"/>
    </source>
</evidence>
<sequence length="242" mass="27677">MLKPISSHLFNLIQEVENNISGVSEEEYTEILGWIFSKLGIDKFAYVHLEPTPSNNSKVSIYSNYPSEWVDTYRKNSLYKSDPVMANTAITAIPFFWNEIPAEIDNNPEIFDQSASYGIKQGYTVPIHEPGRAFGSLHLSSEENDPDFPTIVRSNLFIIKTLSVIANQYRPMEIASESNLKLSPREIEFLRWLALGKNYKEIGLIMNITERTVKFHAKQMTEKMDCTNVKQAMIKAVQLNFV</sequence>
<name>A0A7Y5Z9J7_9PSED</name>
<keyword evidence="2" id="KW-0238">DNA-binding</keyword>
<proteinExistence type="predicted"/>
<dbReference type="InterPro" id="IPR036693">
    <property type="entry name" value="TF_LuxR_autoind-bd_dom_sf"/>
</dbReference>
<comment type="caution">
    <text evidence="5">The sequence shown here is derived from an EMBL/GenBank/DDBJ whole genome shotgun (WGS) entry which is preliminary data.</text>
</comment>
<gene>
    <name evidence="5" type="ORF">HNO91_24225</name>
</gene>
<protein>
    <submittedName>
        <fullName evidence="5">LuxR family transcriptional regulator</fullName>
    </submittedName>
</protein>
<evidence type="ECO:0000259" key="4">
    <source>
        <dbReference type="PROSITE" id="PS50043"/>
    </source>
</evidence>
<dbReference type="PANTHER" id="PTHR44688">
    <property type="entry name" value="DNA-BINDING TRANSCRIPTIONAL ACTIVATOR DEVR_DOSR"/>
    <property type="match status" value="1"/>
</dbReference>
<dbReference type="InterPro" id="IPR000792">
    <property type="entry name" value="Tscrpt_reg_LuxR_C"/>
</dbReference>
<evidence type="ECO:0000313" key="5">
    <source>
        <dbReference type="EMBL" id="NUT89540.1"/>
    </source>
</evidence>
<dbReference type="Pfam" id="PF03472">
    <property type="entry name" value="Autoind_bind"/>
    <property type="match status" value="1"/>
</dbReference>
<keyword evidence="1" id="KW-0805">Transcription regulation</keyword>
<dbReference type="Gene3D" id="1.10.10.10">
    <property type="entry name" value="Winged helix-like DNA-binding domain superfamily/Winged helix DNA-binding domain"/>
    <property type="match status" value="1"/>
</dbReference>
<dbReference type="AlphaFoldDB" id="A0A7Y5Z9J7"/>
<dbReference type="GO" id="GO:0006355">
    <property type="term" value="P:regulation of DNA-templated transcription"/>
    <property type="evidence" value="ECO:0007669"/>
    <property type="project" value="InterPro"/>
</dbReference>
<evidence type="ECO:0000313" key="6">
    <source>
        <dbReference type="Proteomes" id="UP000536720"/>
    </source>
</evidence>
<dbReference type="SUPFAM" id="SSF75516">
    <property type="entry name" value="Pheromone-binding domain of LuxR-like quorum-sensing transcription factors"/>
    <property type="match status" value="1"/>
</dbReference>
<dbReference type="PANTHER" id="PTHR44688:SF16">
    <property type="entry name" value="DNA-BINDING TRANSCRIPTIONAL ACTIVATOR DEVR_DOSR"/>
    <property type="match status" value="1"/>
</dbReference>
<accession>A0A7Y5Z9J7</accession>
<dbReference type="RefSeq" id="WP_139643606.1">
    <property type="nucleotide sequence ID" value="NZ_JABFMR010000032.1"/>
</dbReference>
<dbReference type="InterPro" id="IPR016032">
    <property type="entry name" value="Sig_transdc_resp-reg_C-effctor"/>
</dbReference>
<dbReference type="GO" id="GO:0003677">
    <property type="term" value="F:DNA binding"/>
    <property type="evidence" value="ECO:0007669"/>
    <property type="project" value="UniProtKB-KW"/>
</dbReference>
<dbReference type="Pfam" id="PF00196">
    <property type="entry name" value="GerE"/>
    <property type="match status" value="1"/>
</dbReference>
<dbReference type="InterPro" id="IPR005143">
    <property type="entry name" value="TF_LuxR_autoind-bd_dom"/>
</dbReference>